<dbReference type="GO" id="GO:0004810">
    <property type="term" value="F:CCA tRNA nucleotidyltransferase activity"/>
    <property type="evidence" value="ECO:0007669"/>
    <property type="project" value="InterPro"/>
</dbReference>
<evidence type="ECO:0000256" key="5">
    <source>
        <dbReference type="ARBA" id="ARBA00022741"/>
    </source>
</evidence>
<proteinExistence type="inferred from homology"/>
<sequence length="421" mass="46328">MNCNRILVHYAEVALKGRNRRDFESRLKRNIKIRLQSEGLDWEVHRGRDRITVHPRDPNAAALERALEAVGETAGVATFAPAVFFPRDALYAGGDGPDVDAIESAALAQAAEPAKGRSFAVRVNRADKGFPLTSEAFARRLGARIIETTSWQHVDLRRPDRAIHVDIYPEGVYVYHDRRRGPGGLPVFSGGHVLSLLSGGMDSPVAAWMMAKRGCRVDFLHMTATHLRPEDAGNNLVARIAAHLSRFTLRSRLLLVPYTHFDLALTGQDSQGYDMILFRRFMTRLAEHVAANLHASALVSGDSLGQVASQTLANMVSTSQAGTVPILRPLVGLDKHEIIERARDIGTFDMGTEQYKDCCALLSRNPQTKSRHTRLEALETRLFPDYDGLIESSLADALMLTFETGRLTGVEPALSSLSDAG</sequence>
<feature type="domain" description="THUMP" evidence="9">
    <location>
        <begin position="64"/>
        <end position="178"/>
    </location>
</feature>
<keyword evidence="2" id="KW-0963">Cytoplasm</keyword>
<dbReference type="NCBIfam" id="TIGR00342">
    <property type="entry name" value="tRNA uracil 4-sulfurtransferase ThiI"/>
    <property type="match status" value="1"/>
</dbReference>
<dbReference type="GO" id="GO:0140741">
    <property type="term" value="F:tRNA-uracil-4 sulfurtransferase activity"/>
    <property type="evidence" value="ECO:0007669"/>
    <property type="project" value="UniProtKB-EC"/>
</dbReference>
<keyword evidence="3" id="KW-0820">tRNA-binding</keyword>
<dbReference type="InterPro" id="IPR054173">
    <property type="entry name" value="ThiI_fer"/>
</dbReference>
<comment type="subcellular location">
    <subcellularLocation>
        <location evidence="1">Cytoplasm</location>
    </subcellularLocation>
</comment>
<dbReference type="AlphaFoldDB" id="A0A5B8RC82"/>
<dbReference type="GO" id="GO:0005524">
    <property type="term" value="F:ATP binding"/>
    <property type="evidence" value="ECO:0007669"/>
    <property type="project" value="UniProtKB-KW"/>
</dbReference>
<name>A0A5B8RC82_9ZZZZ</name>
<protein>
    <submittedName>
        <fullName evidence="10">Putative tRNA sulfurtransferase</fullName>
        <ecNumber evidence="10">2.8.1.4</ecNumber>
    </submittedName>
</protein>
<dbReference type="SUPFAM" id="SSF52402">
    <property type="entry name" value="Adenine nucleotide alpha hydrolases-like"/>
    <property type="match status" value="1"/>
</dbReference>
<dbReference type="InterPro" id="IPR003720">
    <property type="entry name" value="tRNA_STrfase"/>
</dbReference>
<evidence type="ECO:0000256" key="2">
    <source>
        <dbReference type="ARBA" id="ARBA00022490"/>
    </source>
</evidence>
<dbReference type="Pfam" id="PF22025">
    <property type="entry name" value="ThiI_fer"/>
    <property type="match status" value="1"/>
</dbReference>
<keyword evidence="8" id="KW-0784">Thiamine biosynthesis</keyword>
<keyword evidence="5" id="KW-0547">Nucleotide-binding</keyword>
<dbReference type="Pfam" id="PF02568">
    <property type="entry name" value="ThiI"/>
    <property type="match status" value="1"/>
</dbReference>
<evidence type="ECO:0000256" key="3">
    <source>
        <dbReference type="ARBA" id="ARBA00022555"/>
    </source>
</evidence>
<dbReference type="InterPro" id="IPR049961">
    <property type="entry name" value="ThiI_N"/>
</dbReference>
<evidence type="ECO:0000313" key="10">
    <source>
        <dbReference type="EMBL" id="QEA05508.1"/>
    </source>
</evidence>
<dbReference type="Gene3D" id="3.30.2130.30">
    <property type="match status" value="1"/>
</dbReference>
<dbReference type="GO" id="GO:0000049">
    <property type="term" value="F:tRNA binding"/>
    <property type="evidence" value="ECO:0007669"/>
    <property type="project" value="UniProtKB-KW"/>
</dbReference>
<reference evidence="10" key="1">
    <citation type="submission" date="2019-06" db="EMBL/GenBank/DDBJ databases">
        <authorList>
            <person name="Murdoch R.W."/>
            <person name="Fathepure B."/>
        </authorList>
    </citation>
    <scope>NUCLEOTIDE SEQUENCE</scope>
</reference>
<dbReference type="InterPro" id="IPR014729">
    <property type="entry name" value="Rossmann-like_a/b/a_fold"/>
</dbReference>
<dbReference type="EMBL" id="MN079103">
    <property type="protein sequence ID" value="QEA05508.1"/>
    <property type="molecule type" value="Genomic_DNA"/>
</dbReference>
<evidence type="ECO:0000256" key="4">
    <source>
        <dbReference type="ARBA" id="ARBA00022679"/>
    </source>
</evidence>
<dbReference type="SMART" id="SM00981">
    <property type="entry name" value="THUMP"/>
    <property type="match status" value="1"/>
</dbReference>
<dbReference type="InterPro" id="IPR020536">
    <property type="entry name" value="ThiI_AANH"/>
</dbReference>
<dbReference type="PANTHER" id="PTHR43209">
    <property type="entry name" value="TRNA SULFURTRANSFERASE"/>
    <property type="match status" value="1"/>
</dbReference>
<keyword evidence="7" id="KW-0694">RNA-binding</keyword>
<evidence type="ECO:0000256" key="8">
    <source>
        <dbReference type="ARBA" id="ARBA00022977"/>
    </source>
</evidence>
<dbReference type="InterPro" id="IPR049962">
    <property type="entry name" value="THUMP_ThiI"/>
</dbReference>
<dbReference type="Pfam" id="PF02926">
    <property type="entry name" value="THUMP"/>
    <property type="match status" value="1"/>
</dbReference>
<gene>
    <name evidence="10" type="primary">thiI</name>
    <name evidence="10" type="ORF">KBTEX_01831</name>
</gene>
<evidence type="ECO:0000256" key="7">
    <source>
        <dbReference type="ARBA" id="ARBA00022884"/>
    </source>
</evidence>
<dbReference type="GO" id="GO:0052837">
    <property type="term" value="P:thiazole biosynthetic process"/>
    <property type="evidence" value="ECO:0007669"/>
    <property type="project" value="TreeGrafter"/>
</dbReference>
<dbReference type="Gene3D" id="3.40.50.620">
    <property type="entry name" value="HUPs"/>
    <property type="match status" value="1"/>
</dbReference>
<dbReference type="SUPFAM" id="SSF143437">
    <property type="entry name" value="THUMP domain-like"/>
    <property type="match status" value="1"/>
</dbReference>
<evidence type="ECO:0000256" key="1">
    <source>
        <dbReference type="ARBA" id="ARBA00004496"/>
    </source>
</evidence>
<dbReference type="CDD" id="cd11716">
    <property type="entry name" value="THUMP_ThiI"/>
    <property type="match status" value="1"/>
</dbReference>
<dbReference type="PANTHER" id="PTHR43209:SF1">
    <property type="entry name" value="TRNA SULFURTRANSFERASE"/>
    <property type="match status" value="1"/>
</dbReference>
<evidence type="ECO:0000259" key="9">
    <source>
        <dbReference type="PROSITE" id="PS51165"/>
    </source>
</evidence>
<organism evidence="10">
    <name type="scientific">uncultured organism</name>
    <dbReference type="NCBI Taxonomy" id="155900"/>
    <lineage>
        <taxon>unclassified sequences</taxon>
        <taxon>environmental samples</taxon>
    </lineage>
</organism>
<keyword evidence="6" id="KW-0067">ATP-binding</keyword>
<dbReference type="PROSITE" id="PS51165">
    <property type="entry name" value="THUMP"/>
    <property type="match status" value="1"/>
</dbReference>
<keyword evidence="4 10" id="KW-0808">Transferase</keyword>
<dbReference type="InterPro" id="IPR050102">
    <property type="entry name" value="tRNA_sulfurtransferase_ThiI"/>
</dbReference>
<dbReference type="InterPro" id="IPR004114">
    <property type="entry name" value="THUMP_dom"/>
</dbReference>
<dbReference type="HAMAP" id="MF_00021">
    <property type="entry name" value="ThiI"/>
    <property type="match status" value="1"/>
</dbReference>
<dbReference type="GO" id="GO:0009228">
    <property type="term" value="P:thiamine biosynthetic process"/>
    <property type="evidence" value="ECO:0007669"/>
    <property type="project" value="UniProtKB-KW"/>
</dbReference>
<dbReference type="EC" id="2.8.1.4" evidence="10"/>
<accession>A0A5B8RC82</accession>
<dbReference type="GO" id="GO:0002937">
    <property type="term" value="P:tRNA 4-thiouridine biosynthesis"/>
    <property type="evidence" value="ECO:0007669"/>
    <property type="project" value="TreeGrafter"/>
</dbReference>
<evidence type="ECO:0000256" key="6">
    <source>
        <dbReference type="ARBA" id="ARBA00022840"/>
    </source>
</evidence>